<evidence type="ECO:0000259" key="2">
    <source>
        <dbReference type="Pfam" id="PF07589"/>
    </source>
</evidence>
<protein>
    <submittedName>
        <fullName evidence="3">PEP-CTERM sorting domain-containing protein</fullName>
    </submittedName>
</protein>
<accession>A0ABT5KA89</accession>
<proteinExistence type="predicted"/>
<keyword evidence="1" id="KW-0732">Signal</keyword>
<evidence type="ECO:0000313" key="4">
    <source>
        <dbReference type="Proteomes" id="UP001221189"/>
    </source>
</evidence>
<keyword evidence="4" id="KW-1185">Reference proteome</keyword>
<gene>
    <name evidence="3" type="ORF">PRZ03_02760</name>
</gene>
<name>A0ABT5KA89_9BURK</name>
<evidence type="ECO:0000256" key="1">
    <source>
        <dbReference type="SAM" id="SignalP"/>
    </source>
</evidence>
<comment type="caution">
    <text evidence="3">The sequence shown here is derived from an EMBL/GenBank/DDBJ whole genome shotgun (WGS) entry which is preliminary data.</text>
</comment>
<reference evidence="3 4" key="1">
    <citation type="submission" date="2022-10" db="EMBL/GenBank/DDBJ databases">
        <title>Paucibacter sp. hw1 Genome sequencing.</title>
        <authorList>
            <person name="Park S."/>
        </authorList>
    </citation>
    <scope>NUCLEOTIDE SEQUENCE [LARGE SCALE GENOMIC DNA]</scope>
    <source>
        <strain evidence="4">hw1</strain>
    </source>
</reference>
<organism evidence="3 4">
    <name type="scientific">Roseateles albus</name>
    <dbReference type="NCBI Taxonomy" id="2987525"/>
    <lineage>
        <taxon>Bacteria</taxon>
        <taxon>Pseudomonadati</taxon>
        <taxon>Pseudomonadota</taxon>
        <taxon>Betaproteobacteria</taxon>
        <taxon>Burkholderiales</taxon>
        <taxon>Sphaerotilaceae</taxon>
        <taxon>Roseateles</taxon>
    </lineage>
</organism>
<feature type="signal peptide" evidence="1">
    <location>
        <begin position="1"/>
        <end position="23"/>
    </location>
</feature>
<sequence length="223" mass="23333">MKKLLASVATAAIAATLPLQAFAVDTVSWTTWANTNAGSFTQNSQNVNVSYTGDVAGLLNWNALYNVPASFTNAAVTNTPTAVNGTLQMVGGHPTVLNTFHFDKAVIDPVMVLFSVGQGGVPVQFQFTGNVNFTIGAQGSGNWGGGTLTQTGNTVTGYEGNGLLQFKGSYTDISFYTPNYENYYGATVGAMTAAVPEPETYALMLGGLAALGFMARRRSGQQS</sequence>
<dbReference type="NCBIfam" id="TIGR02595">
    <property type="entry name" value="PEP_CTERM"/>
    <property type="match status" value="1"/>
</dbReference>
<dbReference type="Pfam" id="PF07589">
    <property type="entry name" value="PEP-CTERM"/>
    <property type="match status" value="1"/>
</dbReference>
<evidence type="ECO:0000313" key="3">
    <source>
        <dbReference type="EMBL" id="MDC8770479.1"/>
    </source>
</evidence>
<dbReference type="EMBL" id="JAQQXT010000001">
    <property type="protein sequence ID" value="MDC8770479.1"/>
    <property type="molecule type" value="Genomic_DNA"/>
</dbReference>
<feature type="domain" description="Ice-binding protein C-terminal" evidence="2">
    <location>
        <begin position="194"/>
        <end position="218"/>
    </location>
</feature>
<dbReference type="InterPro" id="IPR013424">
    <property type="entry name" value="Ice-binding_C"/>
</dbReference>
<dbReference type="RefSeq" id="WP_273598909.1">
    <property type="nucleotide sequence ID" value="NZ_JAQQXT010000001.1"/>
</dbReference>
<dbReference type="Proteomes" id="UP001221189">
    <property type="component" value="Unassembled WGS sequence"/>
</dbReference>
<feature type="chain" id="PRO_5045844916" evidence="1">
    <location>
        <begin position="24"/>
        <end position="223"/>
    </location>
</feature>